<proteinExistence type="predicted"/>
<organism evidence="2 3">
    <name type="scientific">Alloprevotella rava</name>
    <dbReference type="NCBI Taxonomy" id="671218"/>
    <lineage>
        <taxon>Bacteria</taxon>
        <taxon>Pseudomonadati</taxon>
        <taxon>Bacteroidota</taxon>
        <taxon>Bacteroidia</taxon>
        <taxon>Bacteroidales</taxon>
        <taxon>Prevotellaceae</taxon>
        <taxon>Alloprevotella</taxon>
    </lineage>
</organism>
<evidence type="ECO:0000313" key="3">
    <source>
        <dbReference type="Proteomes" id="UP000541425"/>
    </source>
</evidence>
<reference evidence="2 3" key="1">
    <citation type="submission" date="2020-08" db="EMBL/GenBank/DDBJ databases">
        <title>Genomic Encyclopedia of Type Strains, Phase IV (KMG-IV): sequencing the most valuable type-strain genomes for metagenomic binning, comparative biology and taxonomic classification.</title>
        <authorList>
            <person name="Goeker M."/>
        </authorList>
    </citation>
    <scope>NUCLEOTIDE SEQUENCE [LARGE SCALE GENOMIC DNA]</scope>
    <source>
        <strain evidence="2 3">DSM 22548</strain>
    </source>
</reference>
<keyword evidence="1" id="KW-0732">Signal</keyword>
<evidence type="ECO:0000313" key="2">
    <source>
        <dbReference type="EMBL" id="MBB3703699.1"/>
    </source>
</evidence>
<gene>
    <name evidence="2" type="ORF">FHS60_002196</name>
</gene>
<sequence>MKTKIYLNILAVGMLAFMGSCASDEPIERGNGTDGGSSSALTSFSSVSPNRLVKYTPRTSMGGHDYLAGSRFYWELGDNIYVKDDNNALQKSSTSNISATQPRARFQVPGAYTAQNTYEVYYTGAAAGATSDKVIISTSQTQTSPNTAKHIGGVGDCGTSTATRVGDHFEFMLNHKAAYLCFLPRVTNAELGKNVFLTKIVVKSDNAIAGDYTLSMAGLSSAPTANAATEITLTTQGTTLPNGFPLSNTVTSVATNAAYMVIAPGTHSLTVDYYIKDPVTGVEGAITKTLPTGKLFEANKVYDITANLTPTDYSDRKYYMWDAKQNYWYGVSDYPIVNGQSNSNYARNDADPRWFNTINNSAQASFSCQTCPNVNEMIWYCLKGNPHWDSEHVWSRDSHLYKGGMWFKRKAKIAEENGKNISDLANAAPDGRDFRNLLEVVTNNSFTLGVPSITEIENYFYLPALGSSYNGAIASIGVGGLYWSLNTIPHGNRNAYYLVFSAVTIYVGNEDRYWGFSVGTFE</sequence>
<feature type="signal peptide" evidence="1">
    <location>
        <begin position="1"/>
        <end position="22"/>
    </location>
</feature>
<protein>
    <recommendedName>
        <fullName evidence="4">Fimbrillin family protein</fullName>
    </recommendedName>
</protein>
<evidence type="ECO:0000256" key="1">
    <source>
        <dbReference type="SAM" id="SignalP"/>
    </source>
</evidence>
<dbReference type="EMBL" id="JACICA010000023">
    <property type="protein sequence ID" value="MBB3703699.1"/>
    <property type="molecule type" value="Genomic_DNA"/>
</dbReference>
<evidence type="ECO:0008006" key="4">
    <source>
        <dbReference type="Google" id="ProtNLM"/>
    </source>
</evidence>
<dbReference type="RefSeq" id="WP_183698170.1">
    <property type="nucleotide sequence ID" value="NZ_JACICA010000023.1"/>
</dbReference>
<feature type="chain" id="PRO_5031573311" description="Fimbrillin family protein" evidence="1">
    <location>
        <begin position="23"/>
        <end position="522"/>
    </location>
</feature>
<dbReference type="PROSITE" id="PS51257">
    <property type="entry name" value="PROKAR_LIPOPROTEIN"/>
    <property type="match status" value="1"/>
</dbReference>
<name>A0A7W5UY33_9BACT</name>
<dbReference type="AlphaFoldDB" id="A0A7W5UY33"/>
<dbReference type="Proteomes" id="UP000541425">
    <property type="component" value="Unassembled WGS sequence"/>
</dbReference>
<comment type="caution">
    <text evidence="2">The sequence shown here is derived from an EMBL/GenBank/DDBJ whole genome shotgun (WGS) entry which is preliminary data.</text>
</comment>
<accession>A0A7W5UY33</accession>